<dbReference type="OrthoDB" id="8481850at2"/>
<proteinExistence type="predicted"/>
<keyword evidence="3" id="KW-0325">Glycoprotein</keyword>
<dbReference type="InterPro" id="IPR013517">
    <property type="entry name" value="FG-GAP"/>
</dbReference>
<gene>
    <name evidence="4" type="ORF">SOCE26_031330</name>
</gene>
<dbReference type="RefSeq" id="WP_159396957.1">
    <property type="nucleotide sequence ID" value="NZ_CP012673.1"/>
</dbReference>
<evidence type="ECO:0000313" key="4">
    <source>
        <dbReference type="EMBL" id="AUX41711.1"/>
    </source>
</evidence>
<organism evidence="4 5">
    <name type="scientific">Sorangium cellulosum</name>
    <name type="common">Polyangium cellulosum</name>
    <dbReference type="NCBI Taxonomy" id="56"/>
    <lineage>
        <taxon>Bacteria</taxon>
        <taxon>Pseudomonadati</taxon>
        <taxon>Myxococcota</taxon>
        <taxon>Polyangia</taxon>
        <taxon>Polyangiales</taxon>
        <taxon>Polyangiaceae</taxon>
        <taxon>Sorangium</taxon>
    </lineage>
</organism>
<reference evidence="4 5" key="1">
    <citation type="submission" date="2015-09" db="EMBL/GenBank/DDBJ databases">
        <title>Sorangium comparison.</title>
        <authorList>
            <person name="Zaburannyi N."/>
            <person name="Bunk B."/>
            <person name="Overmann J."/>
            <person name="Mueller R."/>
        </authorList>
    </citation>
    <scope>NUCLEOTIDE SEQUENCE [LARGE SCALE GENOMIC DNA]</scope>
    <source>
        <strain evidence="4 5">So ce26</strain>
    </source>
</reference>
<dbReference type="PROSITE" id="PS51470">
    <property type="entry name" value="FG_GAP"/>
    <property type="match status" value="1"/>
</dbReference>
<dbReference type="PANTHER" id="PTHR36220:SF1">
    <property type="entry name" value="GAMMA TUBULIN COMPLEX COMPONENT C-TERMINAL DOMAIN-CONTAINING PROTEIN"/>
    <property type="match status" value="1"/>
</dbReference>
<dbReference type="PANTHER" id="PTHR36220">
    <property type="entry name" value="UNNAMED PRODUCT"/>
    <property type="match status" value="1"/>
</dbReference>
<keyword evidence="2" id="KW-0677">Repeat</keyword>
<evidence type="ECO:0000256" key="3">
    <source>
        <dbReference type="ARBA" id="ARBA00023180"/>
    </source>
</evidence>
<keyword evidence="1" id="KW-0732">Signal</keyword>
<sequence>MACSDAERTDGREPENVQAAHSALLAAQRSQLLASDRESGDLFGFSSDIDGDTAVIGALGKDGHTGAAYVFVRSGSTWTEQAKLSASDSAPSDYFGRSVSISGDTVLVGAESNAANGTDAGAAYVFTRSGTTWTQQAKLIGGDVGVSDFFGVAVALEGDTALIGASADDDAFTDAGAVYIFTRSGATWTEQDKLVADDPTAPGFFGSSIALSGNRALIGAPFTGTGKAYSFVRTGNTWTQEDVLEANDGQSDDYFGISLALAGDSAIIGAPNDDDIAFNSGAAYVFARNGSTWAQEAKLTSERTSSLSDFGAKVALTGSGNRAFVGARSDNDLGPDAGAVHSFLRTGTSWAEEELKLFAADGGSVDLFGSSVTVSGSTLFVGAYFYDVLGFNEGTTYAYTFSDGGFRSIETTINNTTVALPEGCLPGDLLLAALEVVADPPDVAPPSGFTLVHDQSSSTSDGPFHAMVYTKVVGSSEPAEYTFDIPADVWVDVHLACYSGVSSAVASAGASATGPSISAPSVTPSSPGGILVTFFSGYSYGTWSTPAGLIQRSDVDSNSVQDQVITTASATGARTATNSGDPNGLAAVSVILQ</sequence>
<protein>
    <recommendedName>
        <fullName evidence="6">Integrin alpha beta-propellor repeat protein</fullName>
    </recommendedName>
</protein>
<evidence type="ECO:0008006" key="6">
    <source>
        <dbReference type="Google" id="ProtNLM"/>
    </source>
</evidence>
<dbReference type="EMBL" id="CP012673">
    <property type="protein sequence ID" value="AUX41711.1"/>
    <property type="molecule type" value="Genomic_DNA"/>
</dbReference>
<dbReference type="Gene3D" id="2.130.10.130">
    <property type="entry name" value="Integrin alpha, N-terminal"/>
    <property type="match status" value="3"/>
</dbReference>
<dbReference type="Pfam" id="PF14312">
    <property type="entry name" value="FG-GAP_2"/>
    <property type="match status" value="7"/>
</dbReference>
<dbReference type="InterPro" id="IPR028994">
    <property type="entry name" value="Integrin_alpha_N"/>
</dbReference>
<accession>A0A2L0EQX7</accession>
<name>A0A2L0EQX7_SORCE</name>
<dbReference type="SUPFAM" id="SSF69318">
    <property type="entry name" value="Integrin alpha N-terminal domain"/>
    <property type="match status" value="1"/>
</dbReference>
<dbReference type="SMART" id="SM00191">
    <property type="entry name" value="Int_alpha"/>
    <property type="match status" value="5"/>
</dbReference>
<evidence type="ECO:0000256" key="1">
    <source>
        <dbReference type="ARBA" id="ARBA00022729"/>
    </source>
</evidence>
<evidence type="ECO:0000313" key="5">
    <source>
        <dbReference type="Proteomes" id="UP000238348"/>
    </source>
</evidence>
<dbReference type="AlphaFoldDB" id="A0A2L0EQX7"/>
<evidence type="ECO:0000256" key="2">
    <source>
        <dbReference type="ARBA" id="ARBA00022737"/>
    </source>
</evidence>
<dbReference type="InterPro" id="IPR013519">
    <property type="entry name" value="Int_alpha_beta-p"/>
</dbReference>
<dbReference type="Proteomes" id="UP000238348">
    <property type="component" value="Chromosome"/>
</dbReference>